<dbReference type="Proteomes" id="UP000178666">
    <property type="component" value="Chromosome"/>
</dbReference>
<accession>A0AAC8YFD6</accession>
<dbReference type="AlphaFoldDB" id="A0AAC8YFD6"/>
<evidence type="ECO:0000313" key="1">
    <source>
        <dbReference type="EMBL" id="AMS05721.1"/>
    </source>
</evidence>
<name>A0AAC8YFD6_9ACTN</name>
<proteinExistence type="predicted"/>
<gene>
    <name evidence="2" type="ORF">A8L58_11420</name>
    <name evidence="1" type="ORF">AXH35_09980</name>
</gene>
<dbReference type="EMBL" id="CP015970">
    <property type="protein sequence ID" value="AOZ47190.1"/>
    <property type="molecule type" value="Genomic_DNA"/>
</dbReference>
<organism evidence="1 3">
    <name type="scientific">Acidipropionibacterium acidipropionici</name>
    <dbReference type="NCBI Taxonomy" id="1748"/>
    <lineage>
        <taxon>Bacteria</taxon>
        <taxon>Bacillati</taxon>
        <taxon>Actinomycetota</taxon>
        <taxon>Actinomycetes</taxon>
        <taxon>Propionibacteriales</taxon>
        <taxon>Propionibacteriaceae</taxon>
        <taxon>Acidipropionibacterium</taxon>
    </lineage>
</organism>
<evidence type="ECO:0000313" key="3">
    <source>
        <dbReference type="Proteomes" id="UP000075221"/>
    </source>
</evidence>
<reference evidence="1 3" key="2">
    <citation type="submission" date="2016-02" db="EMBL/GenBank/DDBJ databases">
        <title>Complete Genome Sequence of Propionibacterium acidipropionici ATCC 55737.</title>
        <authorList>
            <person name="Luna Flores C.H."/>
            <person name="Nielsen L.K."/>
            <person name="Marcellin E."/>
        </authorList>
    </citation>
    <scope>NUCLEOTIDE SEQUENCE [LARGE SCALE GENOMIC DNA]</scope>
    <source>
        <strain evidence="1 3">ATCC 55737</strain>
    </source>
</reference>
<evidence type="ECO:0000313" key="4">
    <source>
        <dbReference type="Proteomes" id="UP000178666"/>
    </source>
</evidence>
<evidence type="ECO:0000313" key="2">
    <source>
        <dbReference type="EMBL" id="AOZ47190.1"/>
    </source>
</evidence>
<reference evidence="2 4" key="1">
    <citation type="journal article" date="2016" name="Plant Dis.">
        <title>Improved production of propionic acid using genome shuffling.</title>
        <authorList>
            <person name="Luna-Flores C.H."/>
            <person name="Palfreyman R.W."/>
            <person name="Kromer J.O."/>
            <person name="Nielsen L.K."/>
            <person name="Marcellin E."/>
        </authorList>
    </citation>
    <scope>NUCLEOTIDE SEQUENCE [LARGE SCALE GENOMIC DNA]</scope>
    <source>
        <strain evidence="2 4">F3E8</strain>
    </source>
</reference>
<protein>
    <submittedName>
        <fullName evidence="1">Uncharacterized protein</fullName>
    </submittedName>
</protein>
<dbReference type="EMBL" id="CP014352">
    <property type="protein sequence ID" value="AMS05721.1"/>
    <property type="molecule type" value="Genomic_DNA"/>
</dbReference>
<keyword evidence="4" id="KW-1185">Reference proteome</keyword>
<sequence length="152" mass="16592">MKPSIATTSTRSRHSCGRSASQVLNACLERPSTMSSNLTGPLFVLAGVRSMITVTYFSPRRVCRHTCSSTPIVVTLSNRCGLLISTRLPSASTASFAVFQLMSKPSAIRATVRCWTTIPSSAHRRARRDNLARGSAAAVVSWRHTYPQPLQR</sequence>
<dbReference type="Proteomes" id="UP000075221">
    <property type="component" value="Chromosome"/>
</dbReference>